<gene>
    <name evidence="1" type="ORF">FA15DRAFT_554590</name>
</gene>
<feature type="non-terminal residue" evidence="1">
    <location>
        <position position="1"/>
    </location>
</feature>
<feature type="non-terminal residue" evidence="1">
    <location>
        <position position="77"/>
    </location>
</feature>
<dbReference type="Proteomes" id="UP000307440">
    <property type="component" value="Unassembled WGS sequence"/>
</dbReference>
<name>A0A5C3KN09_COPMA</name>
<evidence type="ECO:0000313" key="1">
    <source>
        <dbReference type="EMBL" id="TFK21273.1"/>
    </source>
</evidence>
<evidence type="ECO:0000313" key="2">
    <source>
        <dbReference type="Proteomes" id="UP000307440"/>
    </source>
</evidence>
<dbReference type="EMBL" id="ML210273">
    <property type="protein sequence ID" value="TFK21273.1"/>
    <property type="molecule type" value="Genomic_DNA"/>
</dbReference>
<sequence>PLPFASSAQMLDSPRVHFPPTPTLTSIALTHSPHIYDRAPINVAPNSCALPERGARTYFSTESTVPPSAKESYFHPR</sequence>
<keyword evidence="2" id="KW-1185">Reference proteome</keyword>
<accession>A0A5C3KN09</accession>
<dbReference type="OrthoDB" id="3204502at2759"/>
<organism evidence="1 2">
    <name type="scientific">Coprinopsis marcescibilis</name>
    <name type="common">Agaric fungus</name>
    <name type="synonym">Psathyrella marcescibilis</name>
    <dbReference type="NCBI Taxonomy" id="230819"/>
    <lineage>
        <taxon>Eukaryota</taxon>
        <taxon>Fungi</taxon>
        <taxon>Dikarya</taxon>
        <taxon>Basidiomycota</taxon>
        <taxon>Agaricomycotina</taxon>
        <taxon>Agaricomycetes</taxon>
        <taxon>Agaricomycetidae</taxon>
        <taxon>Agaricales</taxon>
        <taxon>Agaricineae</taxon>
        <taxon>Psathyrellaceae</taxon>
        <taxon>Coprinopsis</taxon>
    </lineage>
</organism>
<protein>
    <submittedName>
        <fullName evidence="1">Uncharacterized protein</fullName>
    </submittedName>
</protein>
<reference evidence="1 2" key="1">
    <citation type="journal article" date="2019" name="Nat. Ecol. Evol.">
        <title>Megaphylogeny resolves global patterns of mushroom evolution.</title>
        <authorList>
            <person name="Varga T."/>
            <person name="Krizsan K."/>
            <person name="Foldi C."/>
            <person name="Dima B."/>
            <person name="Sanchez-Garcia M."/>
            <person name="Sanchez-Ramirez S."/>
            <person name="Szollosi G.J."/>
            <person name="Szarkandi J.G."/>
            <person name="Papp V."/>
            <person name="Albert L."/>
            <person name="Andreopoulos W."/>
            <person name="Angelini C."/>
            <person name="Antonin V."/>
            <person name="Barry K.W."/>
            <person name="Bougher N.L."/>
            <person name="Buchanan P."/>
            <person name="Buyck B."/>
            <person name="Bense V."/>
            <person name="Catcheside P."/>
            <person name="Chovatia M."/>
            <person name="Cooper J."/>
            <person name="Damon W."/>
            <person name="Desjardin D."/>
            <person name="Finy P."/>
            <person name="Geml J."/>
            <person name="Haridas S."/>
            <person name="Hughes K."/>
            <person name="Justo A."/>
            <person name="Karasinski D."/>
            <person name="Kautmanova I."/>
            <person name="Kiss B."/>
            <person name="Kocsube S."/>
            <person name="Kotiranta H."/>
            <person name="LaButti K.M."/>
            <person name="Lechner B.E."/>
            <person name="Liimatainen K."/>
            <person name="Lipzen A."/>
            <person name="Lukacs Z."/>
            <person name="Mihaltcheva S."/>
            <person name="Morgado L.N."/>
            <person name="Niskanen T."/>
            <person name="Noordeloos M.E."/>
            <person name="Ohm R.A."/>
            <person name="Ortiz-Santana B."/>
            <person name="Ovrebo C."/>
            <person name="Racz N."/>
            <person name="Riley R."/>
            <person name="Savchenko A."/>
            <person name="Shiryaev A."/>
            <person name="Soop K."/>
            <person name="Spirin V."/>
            <person name="Szebenyi C."/>
            <person name="Tomsovsky M."/>
            <person name="Tulloss R.E."/>
            <person name="Uehling J."/>
            <person name="Grigoriev I.V."/>
            <person name="Vagvolgyi C."/>
            <person name="Papp T."/>
            <person name="Martin F.M."/>
            <person name="Miettinen O."/>
            <person name="Hibbett D.S."/>
            <person name="Nagy L.G."/>
        </authorList>
    </citation>
    <scope>NUCLEOTIDE SEQUENCE [LARGE SCALE GENOMIC DNA]</scope>
    <source>
        <strain evidence="1 2">CBS 121175</strain>
    </source>
</reference>
<proteinExistence type="predicted"/>
<dbReference type="STRING" id="230819.A0A5C3KN09"/>
<dbReference type="AlphaFoldDB" id="A0A5C3KN09"/>